<dbReference type="STRING" id="696762.PFRI_10550"/>
<organism evidence="4 5">
    <name type="scientific">Planktotalea frisia</name>
    <dbReference type="NCBI Taxonomy" id="696762"/>
    <lineage>
        <taxon>Bacteria</taxon>
        <taxon>Pseudomonadati</taxon>
        <taxon>Pseudomonadota</taxon>
        <taxon>Alphaproteobacteria</taxon>
        <taxon>Rhodobacterales</taxon>
        <taxon>Paracoccaceae</taxon>
        <taxon>Planktotalea</taxon>
    </lineage>
</organism>
<evidence type="ECO:0000313" key="4">
    <source>
        <dbReference type="EMBL" id="OJI94755.1"/>
    </source>
</evidence>
<dbReference type="Proteomes" id="UP000184514">
    <property type="component" value="Unassembled WGS sequence"/>
</dbReference>
<dbReference type="InterPro" id="IPR038404">
    <property type="entry name" value="TRAP_DctP_sf"/>
</dbReference>
<reference evidence="4 5" key="1">
    <citation type="submission" date="2016-10" db="EMBL/GenBank/DDBJ databases">
        <title>Genome sequence of Planktotalea frisia SH6-1.</title>
        <authorList>
            <person name="Poehlein A."/>
            <person name="Bakenhus I."/>
            <person name="Voget S."/>
            <person name="Brinkhoff T."/>
            <person name="Simon M."/>
        </authorList>
    </citation>
    <scope>NUCLEOTIDE SEQUENCE [LARGE SCALE GENOMIC DNA]</scope>
    <source>
        <strain evidence="4 5">SH6-1</strain>
    </source>
</reference>
<dbReference type="Pfam" id="PF03480">
    <property type="entry name" value="DctP"/>
    <property type="match status" value="1"/>
</dbReference>
<proteinExistence type="predicted"/>
<name>A0A1L9NZN8_9RHOB</name>
<dbReference type="GO" id="GO:0055085">
    <property type="term" value="P:transmembrane transport"/>
    <property type="evidence" value="ECO:0007669"/>
    <property type="project" value="InterPro"/>
</dbReference>
<evidence type="ECO:0000256" key="3">
    <source>
        <dbReference type="ARBA" id="ARBA00022764"/>
    </source>
</evidence>
<evidence type="ECO:0000313" key="5">
    <source>
        <dbReference type="Proteomes" id="UP000184514"/>
    </source>
</evidence>
<keyword evidence="5" id="KW-1185">Reference proteome</keyword>
<evidence type="ECO:0000256" key="2">
    <source>
        <dbReference type="ARBA" id="ARBA00022729"/>
    </source>
</evidence>
<dbReference type="OrthoDB" id="7822595at2"/>
<accession>A0A1L9NZN8</accession>
<dbReference type="AlphaFoldDB" id="A0A1L9NZN8"/>
<protein>
    <submittedName>
        <fullName evidence="4">Bacterial extracellular solute-binding protein, family 7</fullName>
    </submittedName>
</protein>
<keyword evidence="2" id="KW-0732">Signal</keyword>
<dbReference type="Gene3D" id="3.40.190.170">
    <property type="entry name" value="Bacterial extracellular solute-binding protein, family 7"/>
    <property type="match status" value="1"/>
</dbReference>
<comment type="subcellular location">
    <subcellularLocation>
        <location evidence="1">Periplasm</location>
    </subcellularLocation>
</comment>
<comment type="caution">
    <text evidence="4">The sequence shown here is derived from an EMBL/GenBank/DDBJ whole genome shotgun (WGS) entry which is preliminary data.</text>
</comment>
<dbReference type="InterPro" id="IPR018389">
    <property type="entry name" value="DctP_fam"/>
</dbReference>
<sequence>MNVINLTNGVIDGIVIDPSAIRSFKLNEPAKYVTTWFPGSGSAFVLLMNNDTYNGLSEEKRAWIDAVASDELSRGGGATYDKVAGAGLKLA</sequence>
<dbReference type="GO" id="GO:0042597">
    <property type="term" value="C:periplasmic space"/>
    <property type="evidence" value="ECO:0007669"/>
    <property type="project" value="UniProtKB-SubCell"/>
</dbReference>
<gene>
    <name evidence="4" type="ORF">PFRI_10550</name>
</gene>
<keyword evidence="3" id="KW-0574">Periplasm</keyword>
<evidence type="ECO:0000256" key="1">
    <source>
        <dbReference type="ARBA" id="ARBA00004418"/>
    </source>
</evidence>
<dbReference type="EMBL" id="MLCB01000090">
    <property type="protein sequence ID" value="OJI94755.1"/>
    <property type="molecule type" value="Genomic_DNA"/>
</dbReference>